<organism evidence="2 3">
    <name type="scientific">Enhygromyxa salina</name>
    <dbReference type="NCBI Taxonomy" id="215803"/>
    <lineage>
        <taxon>Bacteria</taxon>
        <taxon>Pseudomonadati</taxon>
        <taxon>Myxococcota</taxon>
        <taxon>Polyangia</taxon>
        <taxon>Nannocystales</taxon>
        <taxon>Nannocystaceae</taxon>
        <taxon>Enhygromyxa</taxon>
    </lineage>
</organism>
<dbReference type="EMBL" id="JMCC02000044">
    <property type="protein sequence ID" value="KIG16024.1"/>
    <property type="molecule type" value="Genomic_DNA"/>
</dbReference>
<dbReference type="AlphaFoldDB" id="A0A0C1ZEC6"/>
<gene>
    <name evidence="2" type="ORF">DB30_05078</name>
</gene>
<reference evidence="2 3" key="1">
    <citation type="submission" date="2014-12" db="EMBL/GenBank/DDBJ databases">
        <title>Genome assembly of Enhygromyxa salina DSM 15201.</title>
        <authorList>
            <person name="Sharma G."/>
            <person name="Subramanian S."/>
        </authorList>
    </citation>
    <scope>NUCLEOTIDE SEQUENCE [LARGE SCALE GENOMIC DNA]</scope>
    <source>
        <strain evidence="2 3">DSM 15201</strain>
    </source>
</reference>
<dbReference type="Proteomes" id="UP000031599">
    <property type="component" value="Unassembled WGS sequence"/>
</dbReference>
<feature type="compositionally biased region" description="Polar residues" evidence="1">
    <location>
        <begin position="1"/>
        <end position="14"/>
    </location>
</feature>
<accession>A0A0C1ZEC6</accession>
<evidence type="ECO:0000313" key="3">
    <source>
        <dbReference type="Proteomes" id="UP000031599"/>
    </source>
</evidence>
<comment type="caution">
    <text evidence="2">The sequence shown here is derived from an EMBL/GenBank/DDBJ whole genome shotgun (WGS) entry which is preliminary data.</text>
</comment>
<proteinExistence type="predicted"/>
<sequence>MLSARASPQPTGTEWSRRTPPVSAQTKAPARGRKRMERSTPPVSAQTKAPARGRIRMERPTPPVSAQTKAPARGATHTPAHSQPKGSERSEDEAPHPARERPKRKPPPGEGYEWSAPRRRESAQTRAPS</sequence>
<feature type="region of interest" description="Disordered" evidence="1">
    <location>
        <begin position="1"/>
        <end position="129"/>
    </location>
</feature>
<feature type="compositionally biased region" description="Basic and acidic residues" evidence="1">
    <location>
        <begin position="86"/>
        <end position="100"/>
    </location>
</feature>
<evidence type="ECO:0000256" key="1">
    <source>
        <dbReference type="SAM" id="MobiDB-lite"/>
    </source>
</evidence>
<name>A0A0C1ZEC6_9BACT</name>
<protein>
    <submittedName>
        <fullName evidence="2">Uncharacterized protein</fullName>
    </submittedName>
</protein>
<evidence type="ECO:0000313" key="2">
    <source>
        <dbReference type="EMBL" id="KIG16024.1"/>
    </source>
</evidence>